<feature type="compositionally biased region" description="Low complexity" evidence="1">
    <location>
        <begin position="593"/>
        <end position="609"/>
    </location>
</feature>
<feature type="compositionally biased region" description="Polar residues" evidence="1">
    <location>
        <begin position="645"/>
        <end position="663"/>
    </location>
</feature>
<feature type="compositionally biased region" description="Low complexity" evidence="1">
    <location>
        <begin position="616"/>
        <end position="631"/>
    </location>
</feature>
<feature type="region of interest" description="Disordered" evidence="1">
    <location>
        <begin position="276"/>
        <end position="330"/>
    </location>
</feature>
<feature type="compositionally biased region" description="Polar residues" evidence="1">
    <location>
        <begin position="583"/>
        <end position="592"/>
    </location>
</feature>
<feature type="compositionally biased region" description="Low complexity" evidence="1">
    <location>
        <begin position="397"/>
        <end position="412"/>
    </location>
</feature>
<feature type="region of interest" description="Disordered" evidence="1">
    <location>
        <begin position="394"/>
        <end position="429"/>
    </location>
</feature>
<keyword evidence="3" id="KW-1185">Reference proteome</keyword>
<gene>
    <name evidence="2" type="ORF">LIPSTDRAFT_61981</name>
</gene>
<feature type="compositionally biased region" description="Polar residues" evidence="1">
    <location>
        <begin position="684"/>
        <end position="699"/>
    </location>
</feature>
<proteinExistence type="predicted"/>
<feature type="compositionally biased region" description="Polar residues" evidence="1">
    <location>
        <begin position="278"/>
        <end position="291"/>
    </location>
</feature>
<dbReference type="Proteomes" id="UP000094385">
    <property type="component" value="Unassembled WGS sequence"/>
</dbReference>
<dbReference type="EMBL" id="KV454291">
    <property type="protein sequence ID" value="ODQ75150.1"/>
    <property type="molecule type" value="Genomic_DNA"/>
</dbReference>
<evidence type="ECO:0000313" key="2">
    <source>
        <dbReference type="EMBL" id="ODQ75150.1"/>
    </source>
</evidence>
<dbReference type="OrthoDB" id="4087488at2759"/>
<feature type="region of interest" description="Disordered" evidence="1">
    <location>
        <begin position="581"/>
        <end position="703"/>
    </location>
</feature>
<protein>
    <submittedName>
        <fullName evidence="2">Uncharacterized protein</fullName>
    </submittedName>
</protein>
<name>A0A1E3QBZ8_LIPST</name>
<sequence length="714" mass="78403">MLDTVPDGLQQGQQPTSLKYHIVRSGGSDYYLTTNPNQKHIHDPIGPSYYVRVSAASGVSGLKSDRAAKDAQDESDGSFSVIIFVHDYDNVSVSAHSNEDGEQPVKYNEQGGLLIPIMHIRRIDGESKMTVTVLDNGETIWETVVALHSDPYTGESKFVFLDPWDRRWSLEGKDGVTCTSSLYDEPISSLERKLLADSKVGWITLESPALKMLDLMVGVNMAVFCFRNYEFNPSRLTTIATGILHADLNTIKTSQTTTKMKKGGFRLNFTKKKETKSMKSISYNNNAQTGNVIPGPGSEHDRNKQNRTKTGEPREQQQSAPLEGNVMPADRQPAVSKLQRKPAMKNKGSLEEPLPAVLPAFAYQAPYPALPGFSVSAPKSDVIIDGFVRGSYHEARSQSSSGYSTPSSIGRSARQPIYMSPRVDDQKTPPICAELQSQPQHQSGLETFTPPVSIEHRHDSCQTQSEATEPPVRTPSQSSIGHLISRPASIPPRDEQQRTPPIAELQSQPLHHTPRIHATAQSHVQHPIQLERRTPSLHPEQPRYQMSQELTILAPHSHYDPITHSGNKNATAISLHRRHPSTLPASQRPCQQSAMLSSSSSSSASVAPADSRRRSMFSSSASNASASPAVSQGPRPRPNSMILPASTNANGDSTAKQSHQYLSGEQPRRNDGRRVLQRGPPARANTQTFSSTPNSSSGNKKNRFSMMAFVSKFQ</sequence>
<dbReference type="AlphaFoldDB" id="A0A1E3QBZ8"/>
<evidence type="ECO:0000256" key="1">
    <source>
        <dbReference type="SAM" id="MobiDB-lite"/>
    </source>
</evidence>
<organism evidence="2 3">
    <name type="scientific">Lipomyces starkeyi NRRL Y-11557</name>
    <dbReference type="NCBI Taxonomy" id="675824"/>
    <lineage>
        <taxon>Eukaryota</taxon>
        <taxon>Fungi</taxon>
        <taxon>Dikarya</taxon>
        <taxon>Ascomycota</taxon>
        <taxon>Saccharomycotina</taxon>
        <taxon>Lipomycetes</taxon>
        <taxon>Lipomycetales</taxon>
        <taxon>Lipomycetaceae</taxon>
        <taxon>Lipomyces</taxon>
    </lineage>
</organism>
<accession>A0A1E3QBZ8</accession>
<feature type="compositionally biased region" description="Basic and acidic residues" evidence="1">
    <location>
        <begin position="298"/>
        <end position="315"/>
    </location>
</feature>
<reference evidence="2 3" key="1">
    <citation type="journal article" date="2016" name="Proc. Natl. Acad. Sci. U.S.A.">
        <title>Comparative genomics of biotechnologically important yeasts.</title>
        <authorList>
            <person name="Riley R."/>
            <person name="Haridas S."/>
            <person name="Wolfe K.H."/>
            <person name="Lopes M.R."/>
            <person name="Hittinger C.T."/>
            <person name="Goeker M."/>
            <person name="Salamov A.A."/>
            <person name="Wisecaver J.H."/>
            <person name="Long T.M."/>
            <person name="Calvey C.H."/>
            <person name="Aerts A.L."/>
            <person name="Barry K.W."/>
            <person name="Choi C."/>
            <person name="Clum A."/>
            <person name="Coughlan A.Y."/>
            <person name="Deshpande S."/>
            <person name="Douglass A.P."/>
            <person name="Hanson S.J."/>
            <person name="Klenk H.-P."/>
            <person name="LaButti K.M."/>
            <person name="Lapidus A."/>
            <person name="Lindquist E.A."/>
            <person name="Lipzen A.M."/>
            <person name="Meier-Kolthoff J.P."/>
            <person name="Ohm R.A."/>
            <person name="Otillar R.P."/>
            <person name="Pangilinan J.L."/>
            <person name="Peng Y."/>
            <person name="Rokas A."/>
            <person name="Rosa C.A."/>
            <person name="Scheuner C."/>
            <person name="Sibirny A.A."/>
            <person name="Slot J.C."/>
            <person name="Stielow J.B."/>
            <person name="Sun H."/>
            <person name="Kurtzman C.P."/>
            <person name="Blackwell M."/>
            <person name="Grigoriev I.V."/>
            <person name="Jeffries T.W."/>
        </authorList>
    </citation>
    <scope>NUCLEOTIDE SEQUENCE [LARGE SCALE GENOMIC DNA]</scope>
    <source>
        <strain evidence="2 3">NRRL Y-11557</strain>
    </source>
</reference>
<feature type="region of interest" description="Disordered" evidence="1">
    <location>
        <begin position="456"/>
        <end position="498"/>
    </location>
</feature>
<evidence type="ECO:0000313" key="3">
    <source>
        <dbReference type="Proteomes" id="UP000094385"/>
    </source>
</evidence>